<accession>A0A1V5ZMF8</accession>
<evidence type="ECO:0000313" key="1">
    <source>
        <dbReference type="EMBL" id="OQB41258.1"/>
    </source>
</evidence>
<proteinExistence type="predicted"/>
<gene>
    <name evidence="1" type="ORF">BWY04_00937</name>
</gene>
<sequence length="63" mass="7541">MNTDQELIANSLFGDKITFINIPEYKNKKVLFLLDINNQSWLLAIDYKIYHQVKPYLKSLFIY</sequence>
<name>A0A1V5ZMF8_9BACT</name>
<comment type="caution">
    <text evidence="1">The sequence shown here is derived from an EMBL/GenBank/DDBJ whole genome shotgun (WGS) entry which is preliminary data.</text>
</comment>
<reference evidence="1" key="1">
    <citation type="submission" date="2017-02" db="EMBL/GenBank/DDBJ databases">
        <title>Delving into the versatile metabolic prowess of the omnipresent phylum Bacteroidetes.</title>
        <authorList>
            <person name="Nobu M.K."/>
            <person name="Mei R."/>
            <person name="Narihiro T."/>
            <person name="Kuroda K."/>
            <person name="Liu W.-T."/>
        </authorList>
    </citation>
    <scope>NUCLEOTIDE SEQUENCE</scope>
    <source>
        <strain evidence="1">ADurb.Bin160</strain>
    </source>
</reference>
<protein>
    <submittedName>
        <fullName evidence="1">Uncharacterized protein</fullName>
    </submittedName>
</protein>
<dbReference type="EMBL" id="MWDB01000020">
    <property type="protein sequence ID" value="OQB41258.1"/>
    <property type="molecule type" value="Genomic_DNA"/>
</dbReference>
<organism evidence="1">
    <name type="scientific">candidate division CPR1 bacterium ADurb.Bin160</name>
    <dbReference type="NCBI Taxonomy" id="1852826"/>
    <lineage>
        <taxon>Bacteria</taxon>
        <taxon>candidate division CPR1</taxon>
    </lineage>
</organism>
<dbReference type="AlphaFoldDB" id="A0A1V5ZMF8"/>
<dbReference type="Proteomes" id="UP000485621">
    <property type="component" value="Unassembled WGS sequence"/>
</dbReference>